<dbReference type="Proteomes" id="UP000095780">
    <property type="component" value="Unassembled WGS sequence"/>
</dbReference>
<dbReference type="GO" id="GO:0016787">
    <property type="term" value="F:hydrolase activity"/>
    <property type="evidence" value="ECO:0007669"/>
    <property type="project" value="UniProtKB-KW"/>
</dbReference>
<evidence type="ECO:0000313" key="5">
    <source>
        <dbReference type="EMBL" id="RHL67879.1"/>
    </source>
</evidence>
<evidence type="ECO:0000313" key="3">
    <source>
        <dbReference type="EMBL" id="CUQ79930.1"/>
    </source>
</evidence>
<dbReference type="EMBL" id="QSIS01000001">
    <property type="protein sequence ID" value="RHD10877.1"/>
    <property type="molecule type" value="Genomic_DNA"/>
</dbReference>
<dbReference type="Proteomes" id="UP000285201">
    <property type="component" value="Unassembled WGS sequence"/>
</dbReference>
<dbReference type="PANTHER" id="PTHR47619:SF1">
    <property type="entry name" value="EXODEOXYRIBONUCLEASE WALJ"/>
    <property type="match status" value="1"/>
</dbReference>
<name>A0A174YWB9_9FIRM</name>
<dbReference type="OrthoDB" id="9781189at2"/>
<dbReference type="AlphaFoldDB" id="A0A174YWB9"/>
<evidence type="ECO:0000313" key="2">
    <source>
        <dbReference type="EMBL" id="CUQ76246.1"/>
    </source>
</evidence>
<evidence type="ECO:0000313" key="8">
    <source>
        <dbReference type="Proteomes" id="UP000284794"/>
    </source>
</evidence>
<feature type="domain" description="Metallo-beta-lactamase" evidence="1">
    <location>
        <begin position="11"/>
        <end position="173"/>
    </location>
</feature>
<evidence type="ECO:0000259" key="1">
    <source>
        <dbReference type="SMART" id="SM00849"/>
    </source>
</evidence>
<dbReference type="EMBL" id="QROY01000006">
    <property type="protein sequence ID" value="RHL67879.1"/>
    <property type="molecule type" value="Genomic_DNA"/>
</dbReference>
<dbReference type="InterPro" id="IPR052533">
    <property type="entry name" value="WalJ/YycJ-like"/>
</dbReference>
<dbReference type="EMBL" id="CZBU01000002">
    <property type="protein sequence ID" value="CUQ76246.1"/>
    <property type="molecule type" value="Genomic_DNA"/>
</dbReference>
<evidence type="ECO:0000313" key="4">
    <source>
        <dbReference type="EMBL" id="RHD10877.1"/>
    </source>
</evidence>
<dbReference type="SUPFAM" id="SSF56281">
    <property type="entry name" value="Metallo-hydrolase/oxidoreductase"/>
    <property type="match status" value="1"/>
</dbReference>
<dbReference type="InterPro" id="IPR001279">
    <property type="entry name" value="Metallo-B-lactamas"/>
</dbReference>
<evidence type="ECO:0000313" key="6">
    <source>
        <dbReference type="Proteomes" id="UP000095621"/>
    </source>
</evidence>
<dbReference type="Gene3D" id="3.60.15.10">
    <property type="entry name" value="Ribonuclease Z/Hydroxyacylglutathione hydrolase-like"/>
    <property type="match status" value="1"/>
</dbReference>
<reference evidence="6 7" key="1">
    <citation type="submission" date="2015-09" db="EMBL/GenBank/DDBJ databases">
        <authorList>
            <consortium name="Pathogen Informatics"/>
        </authorList>
    </citation>
    <scope>NUCLEOTIDE SEQUENCE [LARGE SCALE GENOMIC DNA]</scope>
    <source>
        <strain evidence="2 6">2789STDY5834875</strain>
        <strain evidence="3 7">2789STDY5834878</strain>
    </source>
</reference>
<organism evidence="2 6">
    <name type="scientific">Lachnospira eligens</name>
    <dbReference type="NCBI Taxonomy" id="39485"/>
    <lineage>
        <taxon>Bacteria</taxon>
        <taxon>Bacillati</taxon>
        <taxon>Bacillota</taxon>
        <taxon>Clostridia</taxon>
        <taxon>Lachnospirales</taxon>
        <taxon>Lachnospiraceae</taxon>
        <taxon>Lachnospira</taxon>
    </lineage>
</organism>
<dbReference type="Proteomes" id="UP000095621">
    <property type="component" value="Unassembled WGS sequence"/>
</dbReference>
<dbReference type="Pfam" id="PF12706">
    <property type="entry name" value="Lactamase_B_2"/>
    <property type="match status" value="1"/>
</dbReference>
<dbReference type="PANTHER" id="PTHR47619">
    <property type="entry name" value="METALLO-HYDROLASE YYCJ-RELATED"/>
    <property type="match status" value="1"/>
</dbReference>
<proteinExistence type="predicted"/>
<keyword evidence="4" id="KW-0378">Hydrolase</keyword>
<evidence type="ECO:0000313" key="7">
    <source>
        <dbReference type="Proteomes" id="UP000095780"/>
    </source>
</evidence>
<dbReference type="SMART" id="SM00849">
    <property type="entry name" value="Lactamase_B"/>
    <property type="match status" value="1"/>
</dbReference>
<accession>A0A174YWB9</accession>
<dbReference type="InterPro" id="IPR036866">
    <property type="entry name" value="RibonucZ/Hydroxyglut_hydro"/>
</dbReference>
<gene>
    <name evidence="5" type="ORF">DW007_08295</name>
    <name evidence="4" type="ORF">DW811_00440</name>
    <name evidence="2" type="ORF">ERS852490_00948</name>
    <name evidence="3" type="ORF">ERS852492_00230</name>
</gene>
<dbReference type="Proteomes" id="UP000284794">
    <property type="component" value="Unassembled WGS sequence"/>
</dbReference>
<protein>
    <submittedName>
        <fullName evidence="4">MBL fold metallo-hydrolase</fullName>
    </submittedName>
    <submittedName>
        <fullName evidence="2">Ribonuclease Z</fullName>
    </submittedName>
</protein>
<evidence type="ECO:0000313" key="9">
    <source>
        <dbReference type="Proteomes" id="UP000285201"/>
    </source>
</evidence>
<sequence>MRMMPIASGSSGNCIYLGTEDTHVLFDAGISRKRIEEGLNTAGLSLKDIDAIFVTHEHIDHTKGLGVISRKDGIPIYSTSGTIEGIEQISSLGNIPDGIFNKINADEDISIGDVTVHPFRISHDANEPVAYTFTQKCADGIKKASVVTDLGYFDDYVVDNLTESDIMLVEANHDINMLQVGPYPFYLKKRILGNKGHLSNETSGQLVNSLLHDKLKKIYLGHLSKENNYDKLAYETVKLEIDMSDNSFKSSDFDIEVAKRDVLSGICEI</sequence>
<dbReference type="RefSeq" id="WP_022098632.1">
    <property type="nucleotide sequence ID" value="NZ_CABIXW010000001.1"/>
</dbReference>
<reference evidence="8 9" key="2">
    <citation type="submission" date="2018-08" db="EMBL/GenBank/DDBJ databases">
        <title>A genome reference for cultivated species of the human gut microbiota.</title>
        <authorList>
            <person name="Zou Y."/>
            <person name="Xue W."/>
            <person name="Luo G."/>
        </authorList>
    </citation>
    <scope>NUCLEOTIDE SEQUENCE [LARGE SCALE GENOMIC DNA]</scope>
    <source>
        <strain evidence="5 9">AF36-7BH</strain>
        <strain evidence="4 8">AM32-2AC</strain>
    </source>
</reference>
<dbReference type="EMBL" id="CZBV01000001">
    <property type="protein sequence ID" value="CUQ79930.1"/>
    <property type="molecule type" value="Genomic_DNA"/>
</dbReference>